<accession>A0A238C2I7</accession>
<dbReference type="InterPro" id="IPR015919">
    <property type="entry name" value="Cadherin-like_sf"/>
</dbReference>
<keyword evidence="9" id="KW-1133">Transmembrane helix</keyword>
<evidence type="ECO:0000256" key="6">
    <source>
        <dbReference type="ARBA" id="ARBA00022737"/>
    </source>
</evidence>
<dbReference type="SUPFAM" id="SSF49313">
    <property type="entry name" value="Cadherin-like"/>
    <property type="match status" value="12"/>
</dbReference>
<feature type="domain" description="Cadherin" evidence="15">
    <location>
        <begin position="225"/>
        <end position="336"/>
    </location>
</feature>
<evidence type="ECO:0000256" key="10">
    <source>
        <dbReference type="ARBA" id="ARBA00023136"/>
    </source>
</evidence>
<dbReference type="Gene3D" id="2.60.40.60">
    <property type="entry name" value="Cadherins"/>
    <property type="match status" value="12"/>
</dbReference>
<dbReference type="GO" id="GO:0007163">
    <property type="term" value="P:establishment or maintenance of cell polarity"/>
    <property type="evidence" value="ECO:0007669"/>
    <property type="project" value="UniProtKB-ARBA"/>
</dbReference>
<protein>
    <submittedName>
        <fullName evidence="16">Cadherin domain protein</fullName>
    </submittedName>
</protein>
<evidence type="ECO:0000259" key="15">
    <source>
        <dbReference type="PROSITE" id="PS50268"/>
    </source>
</evidence>
<dbReference type="PROSITE" id="PS00232">
    <property type="entry name" value="CADHERIN_1"/>
    <property type="match status" value="3"/>
</dbReference>
<dbReference type="GO" id="GO:0048513">
    <property type="term" value="P:animal organ development"/>
    <property type="evidence" value="ECO:0007669"/>
    <property type="project" value="UniProtKB-ARBA"/>
</dbReference>
<feature type="domain" description="Cadherin" evidence="15">
    <location>
        <begin position="1167"/>
        <end position="1253"/>
    </location>
</feature>
<dbReference type="Pfam" id="PF25374">
    <property type="entry name" value="Cadherin_FAT4_N"/>
    <property type="match status" value="1"/>
</dbReference>
<feature type="domain" description="Cadherin" evidence="15">
    <location>
        <begin position="446"/>
        <end position="546"/>
    </location>
</feature>
<name>A0A238C2I7_9BILA</name>
<keyword evidence="4" id="KW-0812">Transmembrane</keyword>
<dbReference type="FunFam" id="2.60.40.60:FF:000039">
    <property type="entry name" value="FAT atypical cadherin 3"/>
    <property type="match status" value="1"/>
</dbReference>
<proteinExistence type="predicted"/>
<dbReference type="GO" id="GO:0005509">
    <property type="term" value="F:calcium ion binding"/>
    <property type="evidence" value="ECO:0007669"/>
    <property type="project" value="UniProtKB-UniRule"/>
</dbReference>
<evidence type="ECO:0000256" key="9">
    <source>
        <dbReference type="ARBA" id="ARBA00022989"/>
    </source>
</evidence>
<keyword evidence="17" id="KW-1185">Reference proteome</keyword>
<keyword evidence="6" id="KW-0677">Repeat</keyword>
<evidence type="ECO:0000313" key="16">
    <source>
        <dbReference type="EMBL" id="OZC11260.1"/>
    </source>
</evidence>
<feature type="domain" description="Cadherin" evidence="15">
    <location>
        <begin position="758"/>
        <end position="851"/>
    </location>
</feature>
<evidence type="ECO:0000256" key="5">
    <source>
        <dbReference type="ARBA" id="ARBA00022729"/>
    </source>
</evidence>
<dbReference type="GO" id="GO:0048589">
    <property type="term" value="P:developmental growth"/>
    <property type="evidence" value="ECO:0007669"/>
    <property type="project" value="UniProtKB-ARBA"/>
</dbReference>
<keyword evidence="10" id="KW-0472">Membrane</keyword>
<dbReference type="FunFam" id="2.60.40.60:FF:000007">
    <property type="entry name" value="Protocadherin alpha 2"/>
    <property type="match status" value="1"/>
</dbReference>
<comment type="subcellular location">
    <subcellularLocation>
        <location evidence="1">Cell membrane</location>
        <topology evidence="1">Single-pass type I membrane protein</topology>
    </subcellularLocation>
</comment>
<feature type="domain" description="Cadherin" evidence="15">
    <location>
        <begin position="951"/>
        <end position="1052"/>
    </location>
</feature>
<feature type="domain" description="Cadherin" evidence="15">
    <location>
        <begin position="114"/>
        <end position="224"/>
    </location>
</feature>
<dbReference type="GO" id="GO:0001736">
    <property type="term" value="P:establishment of planar polarity"/>
    <property type="evidence" value="ECO:0007669"/>
    <property type="project" value="UniProtKB-ARBA"/>
</dbReference>
<feature type="domain" description="Cadherin" evidence="15">
    <location>
        <begin position="547"/>
        <end position="651"/>
    </location>
</feature>
<feature type="domain" description="Cadherin" evidence="15">
    <location>
        <begin position="869"/>
        <end position="955"/>
    </location>
</feature>
<feature type="domain" description="Cadherin" evidence="15">
    <location>
        <begin position="342"/>
        <end position="445"/>
    </location>
</feature>
<dbReference type="PANTHER" id="PTHR24026:SF136">
    <property type="entry name" value="PROTOCADHERIN-23"/>
    <property type="match status" value="1"/>
</dbReference>
<evidence type="ECO:0000256" key="7">
    <source>
        <dbReference type="ARBA" id="ARBA00022837"/>
    </source>
</evidence>
<keyword evidence="3" id="KW-0245">EGF-like domain</keyword>
<feature type="domain" description="Cadherin" evidence="15">
    <location>
        <begin position="21"/>
        <end position="113"/>
    </location>
</feature>
<dbReference type="InterPro" id="IPR020894">
    <property type="entry name" value="Cadherin_CS"/>
</dbReference>
<evidence type="ECO:0000256" key="11">
    <source>
        <dbReference type="ARBA" id="ARBA00023157"/>
    </source>
</evidence>
<dbReference type="GO" id="GO:0007156">
    <property type="term" value="P:homophilic cell adhesion via plasma membrane adhesion molecules"/>
    <property type="evidence" value="ECO:0007669"/>
    <property type="project" value="InterPro"/>
</dbReference>
<dbReference type="OrthoDB" id="6252479at2759"/>
<dbReference type="GO" id="GO:0005886">
    <property type="term" value="C:plasma membrane"/>
    <property type="evidence" value="ECO:0007669"/>
    <property type="project" value="UniProtKB-SubCell"/>
</dbReference>
<dbReference type="PRINTS" id="PR00205">
    <property type="entry name" value="CADHERIN"/>
</dbReference>
<evidence type="ECO:0000256" key="14">
    <source>
        <dbReference type="SAM" id="SignalP"/>
    </source>
</evidence>
<feature type="chain" id="PRO_5013031518" evidence="14">
    <location>
        <begin position="22"/>
        <end position="1663"/>
    </location>
</feature>
<evidence type="ECO:0000256" key="2">
    <source>
        <dbReference type="ARBA" id="ARBA00022475"/>
    </source>
</evidence>
<dbReference type="CDD" id="cd11304">
    <property type="entry name" value="Cadherin_repeat"/>
    <property type="match status" value="13"/>
</dbReference>
<dbReference type="SMART" id="SM00112">
    <property type="entry name" value="CA"/>
    <property type="match status" value="13"/>
</dbReference>
<evidence type="ECO:0000256" key="8">
    <source>
        <dbReference type="ARBA" id="ARBA00022889"/>
    </source>
</evidence>
<organism evidence="16 17">
    <name type="scientific">Onchocerca flexuosa</name>
    <dbReference type="NCBI Taxonomy" id="387005"/>
    <lineage>
        <taxon>Eukaryota</taxon>
        <taxon>Metazoa</taxon>
        <taxon>Ecdysozoa</taxon>
        <taxon>Nematoda</taxon>
        <taxon>Chromadorea</taxon>
        <taxon>Rhabditida</taxon>
        <taxon>Spirurina</taxon>
        <taxon>Spiruromorpha</taxon>
        <taxon>Filarioidea</taxon>
        <taxon>Onchocercidae</taxon>
        <taxon>Onchocerca</taxon>
    </lineage>
</organism>
<feature type="signal peptide" evidence="14">
    <location>
        <begin position="1"/>
        <end position="21"/>
    </location>
</feature>
<keyword evidence="7 13" id="KW-0106">Calcium</keyword>
<evidence type="ECO:0000256" key="1">
    <source>
        <dbReference type="ARBA" id="ARBA00004251"/>
    </source>
</evidence>
<sequence>MRYAFQVSLLCYLIIPIRLFSEQIFDFEVTEDIPEGTLVGKIALESNLSYRLNGHNQFASVDIETGEVRISAPLDRETIASNGTIILILTAEPMTIIAIRINVLDINDNSPTFPSKYMNVSIVESAVIGSRIRLQGANDPDLAENGTITNYELKNGEEFFTLIRSSNNSSGDILLLELLAKLDRETKDLFILNISAYDGGNPPRSGHCIVYVNVLDANDNPPIFRQPRYDIQLNRSILSDATLLRVEATDADVGNNGRINYRLTMNPSEYFQIDRDTGAVSIQYTALNCSEDICLQNCSGMCVLTVEAEDQGDPKLIGHTLIYVHLTDTNLYNPEINFKFYPTGSEFASISSETAVGSTVVVITANDRDDGQNVEISIIAGNDENYFRLESGKNYGILRQNRLVDKPIEQFLLKIYATDDGVPPRSLERDLKVFVRKLNDTAPVLKEKLIKVDIFETSPVGSFVAAVQASAKEDLYFSIIEDVENDELFLVGKNTGIVTLSKAWPNHTKWNYKFQIIVRKTAPSDKFSVCMIQVSIIDVNDHKPQFSLPFYEIEVSEDTPSLTVISKVYATDKDHGNNSVISYSIEDPSKEQLFMIKESSGEILLRTKLDREIKKQHKITVNAVDHGNPSQSSSVPLIINVLDINDNDPYFAQLEYHGYIKRGDPPDTHLVQLEAFDDDSPKFAQISYLFYHSVPNFLALDHKTGKIRLTSYTDLLNFERKIEITVGAKDNGGRLSRNNATVHIWLLDSMLQVPKFSTTNNWSIKINENSSPEKILATFSVQSSLENVRYRINTTDLLINELTGELRARRSFDREVEPRIGFTVYADSEWSTAMHQGTLKILDQNDNSPIFDFDGIAQFVINSRSIGIGAELFRLPCHDPDYGRNGHITYSINSSFFGIDSETGIVRLLKFPNGLNQIQFHATATDGGKQSRHSTIRVAVEINDDETTYSFPPVIALSIPENTPLGTIITNLATKNTMQRFEFRTLELPENYPIQILPSGEVFVASKIDYELMNYVSISVVAFNSDKNSFPIKHEFLLQLYIEDINDNAPQCSKNNKFLIHENNIPGAIVGSFNGIDDDNGPNGTLFYEIMEESRKIFSIDPHTGIIRALLVLDFELIQFYNVSVIVMDEGLLKTECAIMIEVQDLNDNLPQWEQEFYHFYASKHIEDSFIGKVLARDLDSAVNGEVEYKLKQKWMPFKINESTGDITRIGPLVPNHTYNITVIAKDKGTPPLSNVTFVFIHTDIEEDCKPNFTSYPNTNVEINGNLLGQMITQVHAVACGAEVLYSLSYDYSNYRNHSNFGLFWIDSTDGSIFLTQDPEEYIGQRIDLIIKAESTSFFNAVNFGVTVTDKRNRNSGSDRIKTVHIQENNDIGKICGRIETLGKDLQLLRQIPPGKTFRFKEQNLICDEVLDREEVNFYHLVVESRGLKSKVISIQVDDENDNSPECFGTKAILVGSESSFVSWNCLDKDDGLNGTIGYKVLRNAEIVSEINDTGFVVSSFTGDPQDFTVLAYDRNAKNEFRDDDELRRTIELHYILIPINPKLEAQIEFKKQYRLDRDIQPGTIFGTIMAKTGAVVEYFATSFRSKRNMNAVQWADIDRQTGQLLVIRKPVDHLVDIEITLLSEGFTKTITVKEIYLLQSSHALFIFRTVRARRVQFVDFVI</sequence>
<reference evidence="16 17" key="1">
    <citation type="submission" date="2015-12" db="EMBL/GenBank/DDBJ databases">
        <title>Draft genome of the nematode, Onchocerca flexuosa.</title>
        <authorList>
            <person name="Mitreva M."/>
        </authorList>
    </citation>
    <scope>NUCLEOTIDE SEQUENCE [LARGE SCALE GENOMIC DNA]</scope>
    <source>
        <strain evidence="16">Red Deer</strain>
    </source>
</reference>
<dbReference type="PROSITE" id="PS50268">
    <property type="entry name" value="CADHERIN_2"/>
    <property type="match status" value="12"/>
</dbReference>
<evidence type="ECO:0000313" key="17">
    <source>
        <dbReference type="Proteomes" id="UP000242913"/>
    </source>
</evidence>
<keyword evidence="11" id="KW-1015">Disulfide bond</keyword>
<evidence type="ECO:0000256" key="13">
    <source>
        <dbReference type="PROSITE-ProRule" id="PRU00043"/>
    </source>
</evidence>
<dbReference type="InterPro" id="IPR002126">
    <property type="entry name" value="Cadherin-like_dom"/>
</dbReference>
<keyword evidence="5 14" id="KW-0732">Signal</keyword>
<evidence type="ECO:0000256" key="12">
    <source>
        <dbReference type="ARBA" id="ARBA00023180"/>
    </source>
</evidence>
<evidence type="ECO:0000256" key="4">
    <source>
        <dbReference type="ARBA" id="ARBA00022692"/>
    </source>
</evidence>
<dbReference type="EMBL" id="KZ269981">
    <property type="protein sequence ID" value="OZC11260.1"/>
    <property type="molecule type" value="Genomic_DNA"/>
</dbReference>
<dbReference type="Pfam" id="PF00028">
    <property type="entry name" value="Cadherin"/>
    <property type="match status" value="5"/>
</dbReference>
<keyword evidence="12" id="KW-0325">Glycoprotein</keyword>
<feature type="domain" description="Cadherin" evidence="15">
    <location>
        <begin position="1060"/>
        <end position="1153"/>
    </location>
</feature>
<keyword evidence="8" id="KW-0130">Cell adhesion</keyword>
<keyword evidence="2" id="KW-1003">Cell membrane</keyword>
<dbReference type="PANTHER" id="PTHR24026">
    <property type="entry name" value="FAT ATYPICAL CADHERIN-RELATED"/>
    <property type="match status" value="1"/>
</dbReference>
<dbReference type="FunFam" id="2.60.40.60:FF:000116">
    <property type="entry name" value="Dachsous cadherin-related 2"/>
    <property type="match status" value="1"/>
</dbReference>
<gene>
    <name evidence="16" type="ORF">X798_01676</name>
</gene>
<dbReference type="Proteomes" id="UP000242913">
    <property type="component" value="Unassembled WGS sequence"/>
</dbReference>
<feature type="domain" description="Cadherin" evidence="15">
    <location>
        <begin position="652"/>
        <end position="756"/>
    </location>
</feature>
<evidence type="ECO:0000256" key="3">
    <source>
        <dbReference type="ARBA" id="ARBA00022536"/>
    </source>
</evidence>